<proteinExistence type="predicted"/>
<dbReference type="AlphaFoldDB" id="A0A1U7LT93"/>
<name>A0A1U7LT93_NEOID</name>
<organism evidence="2 3">
    <name type="scientific">Neolecta irregularis (strain DAH-3)</name>
    <dbReference type="NCBI Taxonomy" id="1198029"/>
    <lineage>
        <taxon>Eukaryota</taxon>
        <taxon>Fungi</taxon>
        <taxon>Dikarya</taxon>
        <taxon>Ascomycota</taxon>
        <taxon>Taphrinomycotina</taxon>
        <taxon>Neolectales</taxon>
        <taxon>Neolectaceae</taxon>
        <taxon>Neolecta</taxon>
    </lineage>
</organism>
<feature type="region of interest" description="Disordered" evidence="1">
    <location>
        <begin position="16"/>
        <end position="112"/>
    </location>
</feature>
<gene>
    <name evidence="2" type="ORF">NEOLI_002204</name>
</gene>
<reference evidence="2 3" key="1">
    <citation type="submission" date="2016-04" db="EMBL/GenBank/DDBJ databases">
        <title>Evolutionary innovation and constraint leading to complex multicellularity in the Ascomycota.</title>
        <authorList>
            <person name="Cisse O."/>
            <person name="Nguyen A."/>
            <person name="Hewitt D.A."/>
            <person name="Jedd G."/>
            <person name="Stajich J.E."/>
        </authorList>
    </citation>
    <scope>NUCLEOTIDE SEQUENCE [LARGE SCALE GENOMIC DNA]</scope>
    <source>
        <strain evidence="2 3">DAH-3</strain>
    </source>
</reference>
<keyword evidence="3" id="KW-1185">Reference proteome</keyword>
<protein>
    <submittedName>
        <fullName evidence="2">Uncharacterized protein</fullName>
    </submittedName>
</protein>
<evidence type="ECO:0000313" key="3">
    <source>
        <dbReference type="Proteomes" id="UP000186594"/>
    </source>
</evidence>
<evidence type="ECO:0000313" key="2">
    <source>
        <dbReference type="EMBL" id="OLL25896.1"/>
    </source>
</evidence>
<feature type="compositionally biased region" description="Polar residues" evidence="1">
    <location>
        <begin position="27"/>
        <end position="43"/>
    </location>
</feature>
<evidence type="ECO:0000256" key="1">
    <source>
        <dbReference type="SAM" id="MobiDB-lite"/>
    </source>
</evidence>
<dbReference type="EMBL" id="LXFE01000288">
    <property type="protein sequence ID" value="OLL25896.1"/>
    <property type="molecule type" value="Genomic_DNA"/>
</dbReference>
<feature type="compositionally biased region" description="Polar residues" evidence="1">
    <location>
        <begin position="51"/>
        <end position="63"/>
    </location>
</feature>
<comment type="caution">
    <text evidence="2">The sequence shown here is derived from an EMBL/GenBank/DDBJ whole genome shotgun (WGS) entry which is preliminary data.</text>
</comment>
<feature type="compositionally biased region" description="Polar residues" evidence="1">
    <location>
        <begin position="92"/>
        <end position="102"/>
    </location>
</feature>
<dbReference type="Proteomes" id="UP000186594">
    <property type="component" value="Unassembled WGS sequence"/>
</dbReference>
<sequence length="350" mass="40079">MGILRLFSPRRETIELGGGFPIPTPHSEPTISINRKTTRSPSLVGSYPEFSDSSPRSSINRTIVSVKDRRNSARNMRRGYPSPPEGLVDQKSLPTRNASRKPSSLDGGDKQSDQHYIDAFNELTESIRAWTFRYYTEEGQTTALKKYIPVRKEFTAWMHTTVSKSIAVTDVQISPRLQQIVVRRYITDQLISHVFNYFAEGKLWDGTYPLRRMYEAKCKSDAHAAWKWRSNIFADMIFMDIPEAQHSALNQICLDIASCLPYFDIADHDLSSLFEIAVTCYKLTLEMAREEGIFRLELPTTVETRVVESVERQNLKRVFIYVSMDVRRGREVNEAMIEIATSICCGVLIE</sequence>
<accession>A0A1U7LT93</accession>